<accession>A0A4R3L252</accession>
<proteinExistence type="predicted"/>
<gene>
    <name evidence="1" type="ORF">EDD65_102215</name>
</gene>
<dbReference type="OrthoDB" id="1707171at2"/>
<protein>
    <submittedName>
        <fullName evidence="1">Uncharacterized protein</fullName>
    </submittedName>
</protein>
<dbReference type="RefSeq" id="WP_132026007.1">
    <property type="nucleotide sequence ID" value="NZ_CP068564.1"/>
</dbReference>
<evidence type="ECO:0000313" key="1">
    <source>
        <dbReference type="EMBL" id="TCS91281.1"/>
    </source>
</evidence>
<reference evidence="1 2" key="1">
    <citation type="submission" date="2019-03" db="EMBL/GenBank/DDBJ databases">
        <title>Genomic Encyclopedia of Type Strains, Phase IV (KMG-IV): sequencing the most valuable type-strain genomes for metagenomic binning, comparative biology and taxonomic classification.</title>
        <authorList>
            <person name="Goeker M."/>
        </authorList>
    </citation>
    <scope>NUCLEOTIDE SEQUENCE [LARGE SCALE GENOMIC DNA]</scope>
    <source>
        <strain evidence="1 2">DSM 26752</strain>
    </source>
</reference>
<dbReference type="EMBL" id="SMAE01000002">
    <property type="protein sequence ID" value="TCS91281.1"/>
    <property type="molecule type" value="Genomic_DNA"/>
</dbReference>
<evidence type="ECO:0000313" key="2">
    <source>
        <dbReference type="Proteomes" id="UP000294567"/>
    </source>
</evidence>
<dbReference type="Proteomes" id="UP000294567">
    <property type="component" value="Unassembled WGS sequence"/>
</dbReference>
<organism evidence="1 2">
    <name type="scientific">Keratinibaculum paraultunense</name>
    <dbReference type="NCBI Taxonomy" id="1278232"/>
    <lineage>
        <taxon>Bacteria</taxon>
        <taxon>Bacillati</taxon>
        <taxon>Bacillota</taxon>
        <taxon>Tissierellia</taxon>
        <taxon>Tissierellales</taxon>
        <taxon>Tepidimicrobiaceae</taxon>
        <taxon>Keratinibaculum</taxon>
    </lineage>
</organism>
<name>A0A4R3L252_9FIRM</name>
<sequence>MKDLDLSKTMQENEEEYEDVCIIADKVFASCQQRKCFSEIEVDLGDKTFKDIKFKPGFIVPNTLVIMDIENQPNFRRVKFTLRIPFEIISTKGNIIKGFLPDIYKDVILFMPDARDEFQFRIVVETSSEVLGEPIETDSKLTFAVGVFIITKVVGTVQLLIPTYGYCPVPDPCTEFSPEDLCDEFDDKPFPDFFPPQFEDI</sequence>
<keyword evidence="2" id="KW-1185">Reference proteome</keyword>
<dbReference type="AlphaFoldDB" id="A0A4R3L252"/>
<comment type="caution">
    <text evidence="1">The sequence shown here is derived from an EMBL/GenBank/DDBJ whole genome shotgun (WGS) entry which is preliminary data.</text>
</comment>